<evidence type="ECO:0000259" key="7">
    <source>
        <dbReference type="Pfam" id="PF00081"/>
    </source>
</evidence>
<evidence type="ECO:0000256" key="3">
    <source>
        <dbReference type="ARBA" id="ARBA00022723"/>
    </source>
</evidence>
<name>A0A8J4BIW7_9CHLO</name>
<evidence type="ECO:0000256" key="5">
    <source>
        <dbReference type="PIRSR" id="PIRSR000349-1"/>
    </source>
</evidence>
<dbReference type="InterPro" id="IPR036314">
    <property type="entry name" value="SOD_C_sf"/>
</dbReference>
<dbReference type="AlphaFoldDB" id="A0A8J4BIW7"/>
<dbReference type="GO" id="GO:0046872">
    <property type="term" value="F:metal ion binding"/>
    <property type="evidence" value="ECO:0007669"/>
    <property type="project" value="UniProtKB-KW"/>
</dbReference>
<proteinExistence type="inferred from homology"/>
<dbReference type="InterPro" id="IPR019831">
    <property type="entry name" value="Mn/Fe_SOD_N"/>
</dbReference>
<accession>A0A8J4BIW7</accession>
<dbReference type="PANTHER" id="PTHR43595:SF2">
    <property type="entry name" value="SMALL RIBOSOMAL SUBUNIT PROTEIN MS42"/>
    <property type="match status" value="1"/>
</dbReference>
<dbReference type="PIRSF" id="PIRSF000349">
    <property type="entry name" value="SODismutase"/>
    <property type="match status" value="1"/>
</dbReference>
<organism evidence="9 10">
    <name type="scientific">Volvox africanus</name>
    <dbReference type="NCBI Taxonomy" id="51714"/>
    <lineage>
        <taxon>Eukaryota</taxon>
        <taxon>Viridiplantae</taxon>
        <taxon>Chlorophyta</taxon>
        <taxon>core chlorophytes</taxon>
        <taxon>Chlorophyceae</taxon>
        <taxon>CS clade</taxon>
        <taxon>Chlamydomonadales</taxon>
        <taxon>Volvocaceae</taxon>
        <taxon>Volvox</taxon>
    </lineage>
</organism>
<keyword evidence="3 5" id="KW-0479">Metal-binding</keyword>
<dbReference type="Pfam" id="PF02777">
    <property type="entry name" value="Sod_Fe_C"/>
    <property type="match status" value="1"/>
</dbReference>
<feature type="binding site" evidence="5">
    <location>
        <position position="225"/>
    </location>
    <ligand>
        <name>Mn(2+)</name>
        <dbReference type="ChEBI" id="CHEBI:29035"/>
    </ligand>
</feature>
<dbReference type="EMBL" id="BNCO01000049">
    <property type="protein sequence ID" value="GIL62102.1"/>
    <property type="molecule type" value="Genomic_DNA"/>
</dbReference>
<gene>
    <name evidence="9" type="ORF">Vafri_16388</name>
</gene>
<dbReference type="Pfam" id="PF00081">
    <property type="entry name" value="Sod_Fe_N"/>
    <property type="match status" value="1"/>
</dbReference>
<dbReference type="PANTHER" id="PTHR43595">
    <property type="entry name" value="37S RIBOSOMAL PROTEIN S26, MITOCHONDRIAL"/>
    <property type="match status" value="1"/>
</dbReference>
<evidence type="ECO:0000256" key="2">
    <source>
        <dbReference type="ARBA" id="ARBA00012682"/>
    </source>
</evidence>
<evidence type="ECO:0000256" key="4">
    <source>
        <dbReference type="ARBA" id="ARBA00023002"/>
    </source>
</evidence>
<dbReference type="SUPFAM" id="SSF54719">
    <property type="entry name" value="Fe,Mn superoxide dismutase (SOD), C-terminal domain"/>
    <property type="match status" value="1"/>
</dbReference>
<dbReference type="InterPro" id="IPR019833">
    <property type="entry name" value="Mn/Fe_SOD_BS"/>
</dbReference>
<evidence type="ECO:0000256" key="1">
    <source>
        <dbReference type="ARBA" id="ARBA00008714"/>
    </source>
</evidence>
<dbReference type="Gene3D" id="1.10.287.990">
    <property type="entry name" value="Fe,Mn superoxide dismutase (SOD) domain"/>
    <property type="match status" value="1"/>
</dbReference>
<feature type="binding site" evidence="5">
    <location>
        <position position="68"/>
    </location>
    <ligand>
        <name>Mn(2+)</name>
        <dbReference type="ChEBI" id="CHEBI:29035"/>
    </ligand>
</feature>
<dbReference type="EC" id="1.15.1.1" evidence="2"/>
<protein>
    <recommendedName>
        <fullName evidence="2">superoxide dismutase</fullName>
        <ecNumber evidence="2">1.15.1.1</ecNumber>
    </recommendedName>
</protein>
<reference evidence="9" key="1">
    <citation type="journal article" date="2021" name="Proc. Natl. Acad. Sci. U.S.A.">
        <title>Three genomes in the algal genus Volvox reveal the fate of a haploid sex-determining region after a transition to homothallism.</title>
        <authorList>
            <person name="Yamamoto K."/>
            <person name="Hamaji T."/>
            <person name="Kawai-Toyooka H."/>
            <person name="Matsuzaki R."/>
            <person name="Takahashi F."/>
            <person name="Nishimura Y."/>
            <person name="Kawachi M."/>
            <person name="Noguchi H."/>
            <person name="Minakuchi Y."/>
            <person name="Umen J.G."/>
            <person name="Toyoda A."/>
            <person name="Nozaki H."/>
        </authorList>
    </citation>
    <scope>NUCLEOTIDE SEQUENCE</scope>
    <source>
        <strain evidence="9">NIES-3780</strain>
    </source>
</reference>
<dbReference type="GO" id="GO:0005737">
    <property type="term" value="C:cytoplasm"/>
    <property type="evidence" value="ECO:0007669"/>
    <property type="project" value="TreeGrafter"/>
</dbReference>
<evidence type="ECO:0000256" key="6">
    <source>
        <dbReference type="SAM" id="SignalP"/>
    </source>
</evidence>
<comment type="similarity">
    <text evidence="1">Belongs to the iron/manganese superoxide dismutase family.</text>
</comment>
<dbReference type="InterPro" id="IPR019832">
    <property type="entry name" value="Mn/Fe_SOD_C"/>
</dbReference>
<dbReference type="Gene3D" id="3.55.40.20">
    <property type="entry name" value="Iron/manganese superoxide dismutase, C-terminal domain"/>
    <property type="match status" value="1"/>
</dbReference>
<feature type="domain" description="Manganese/iron superoxide dismutase C-terminal" evidence="8">
    <location>
        <begin position="151"/>
        <end position="256"/>
    </location>
</feature>
<feature type="binding site" evidence="5">
    <location>
        <position position="229"/>
    </location>
    <ligand>
        <name>Mn(2+)</name>
        <dbReference type="ChEBI" id="CHEBI:29035"/>
    </ligand>
</feature>
<dbReference type="PROSITE" id="PS00088">
    <property type="entry name" value="SOD_MN"/>
    <property type="match status" value="1"/>
</dbReference>
<keyword evidence="6" id="KW-0732">Signal</keyword>
<evidence type="ECO:0000259" key="8">
    <source>
        <dbReference type="Pfam" id="PF02777"/>
    </source>
</evidence>
<dbReference type="GO" id="GO:0004784">
    <property type="term" value="F:superoxide dismutase activity"/>
    <property type="evidence" value="ECO:0007669"/>
    <property type="project" value="UniProtKB-EC"/>
</dbReference>
<feature type="binding site" evidence="5">
    <location>
        <position position="131"/>
    </location>
    <ligand>
        <name>Mn(2+)</name>
        <dbReference type="ChEBI" id="CHEBI:29035"/>
    </ligand>
</feature>
<feature type="domain" description="Manganese/iron superoxide dismutase N-terminal" evidence="7">
    <location>
        <begin position="44"/>
        <end position="138"/>
    </location>
</feature>
<keyword evidence="10" id="KW-1185">Reference proteome</keyword>
<feature type="signal peptide" evidence="6">
    <location>
        <begin position="1"/>
        <end position="27"/>
    </location>
</feature>
<dbReference type="InterPro" id="IPR036324">
    <property type="entry name" value="Mn/Fe_SOD_N_sf"/>
</dbReference>
<dbReference type="PRINTS" id="PR01703">
    <property type="entry name" value="MNSODISMTASE"/>
</dbReference>
<evidence type="ECO:0000313" key="10">
    <source>
        <dbReference type="Proteomes" id="UP000747399"/>
    </source>
</evidence>
<dbReference type="InterPro" id="IPR001189">
    <property type="entry name" value="Mn/Fe_SOD"/>
</dbReference>
<feature type="chain" id="PRO_5035194516" description="superoxide dismutase" evidence="6">
    <location>
        <begin position="28"/>
        <end position="272"/>
    </location>
</feature>
<comment type="caution">
    <text evidence="9">The sequence shown here is derived from an EMBL/GenBank/DDBJ whole genome shotgun (WGS) entry which is preliminary data.</text>
</comment>
<dbReference type="Proteomes" id="UP000747399">
    <property type="component" value="Unassembled WGS sequence"/>
</dbReference>
<evidence type="ECO:0000313" key="9">
    <source>
        <dbReference type="EMBL" id="GIL62102.1"/>
    </source>
</evidence>
<keyword evidence="4" id="KW-0560">Oxidoreductase</keyword>
<dbReference type="SUPFAM" id="SSF46609">
    <property type="entry name" value="Fe,Mn superoxide dismutase (SOD), N-terminal domain"/>
    <property type="match status" value="1"/>
</dbReference>
<sequence>MRAVMGKPESVALTVVFLFLALQMSFAARTPNRGCPTFTGNNTYGSPPLPLPYDGYMPAIDNETMWLHYNRHAGGAINNLNTILARYPALQPLPLAYLLLQLGSSTFVKKYNISASDVTALRNNGGSTINHAIFWRIMTTYNTSTPTNLTAELAKMINSTWGSPTGMLDALRTAAGSVFGSGWAWVVYRPDGGALKIVTTPNQDNPLMWKIVSPESAGVPLIGVDVWEHAYYLKYRNVRSSYLLQWVNLVDWSYFQRNYNLAKRGMVDSIYC</sequence>